<dbReference type="Proteomes" id="UP000288623">
    <property type="component" value="Unassembled WGS sequence"/>
</dbReference>
<accession>A0A433RQ59</accession>
<dbReference type="AlphaFoldDB" id="A0A433RQ59"/>
<gene>
    <name evidence="1" type="ORF">QI30_17425</name>
</gene>
<dbReference type="RefSeq" id="WP_126991877.1">
    <property type="nucleotide sequence ID" value="NZ_JTFC01000042.1"/>
</dbReference>
<protein>
    <submittedName>
        <fullName evidence="1">Uncharacterized protein</fullName>
    </submittedName>
</protein>
<proteinExistence type="predicted"/>
<reference evidence="1 2" key="1">
    <citation type="submission" date="2014-11" db="EMBL/GenBank/DDBJ databases">
        <title>Genome sequence and analysis of novel Kurthia sp.</title>
        <authorList>
            <person name="Lawson J.N."/>
            <person name="Gonzalez J.E."/>
            <person name="Rinauldi L."/>
            <person name="Xuan Z."/>
            <person name="Firman A."/>
            <person name="Shaddox L."/>
            <person name="Trudeau A."/>
            <person name="Shah S."/>
            <person name="Reiman D."/>
        </authorList>
    </citation>
    <scope>NUCLEOTIDE SEQUENCE [LARGE SCALE GENOMIC DNA]</scope>
    <source>
        <strain evidence="1 2">3B1D</strain>
    </source>
</reference>
<organism evidence="1 2">
    <name type="scientific">Candidatus Kurthia intestinigallinarum</name>
    <dbReference type="NCBI Taxonomy" id="1562256"/>
    <lineage>
        <taxon>Bacteria</taxon>
        <taxon>Bacillati</taxon>
        <taxon>Bacillota</taxon>
        <taxon>Bacilli</taxon>
        <taxon>Bacillales</taxon>
        <taxon>Caryophanaceae</taxon>
        <taxon>Kurthia</taxon>
    </lineage>
</organism>
<dbReference type="EMBL" id="JTFC01000042">
    <property type="protein sequence ID" value="RUS52536.1"/>
    <property type="molecule type" value="Genomic_DNA"/>
</dbReference>
<dbReference type="OrthoDB" id="2354703at2"/>
<name>A0A433RQ59_9BACL</name>
<sequence>MRHVYAFEKPLEAPLHDIEWLKQQLEPFQQWLRSDFAVRDMPKGFIWTTWELATNFFRDEKPLAAYTSEDFIYLSPELDEWKGFYAKAFADSPEPIRTYFNTITLNEILTIAGHELVHHSDFFVDDFSGDYEHSIWFEEGMCDYIARKHLLGRAQFNERLAMDQAIVEHYTPQFGTQPIDNFGQATYARQNLTEIFYEYCRSFITVQQLVDVRYKGDIAEVFRIYKEWHTNGRQTSLASCFTTEVKF</sequence>
<evidence type="ECO:0000313" key="2">
    <source>
        <dbReference type="Proteomes" id="UP000288623"/>
    </source>
</evidence>
<evidence type="ECO:0000313" key="1">
    <source>
        <dbReference type="EMBL" id="RUS52536.1"/>
    </source>
</evidence>
<keyword evidence="2" id="KW-1185">Reference proteome</keyword>
<comment type="caution">
    <text evidence="1">The sequence shown here is derived from an EMBL/GenBank/DDBJ whole genome shotgun (WGS) entry which is preliminary data.</text>
</comment>